<dbReference type="RefSeq" id="XP_003041498.1">
    <property type="nucleotide sequence ID" value="XM_003041452.1"/>
</dbReference>
<dbReference type="Proteomes" id="UP000005206">
    <property type="component" value="Chromosome 7"/>
</dbReference>
<feature type="region of interest" description="Disordered" evidence="1">
    <location>
        <begin position="62"/>
        <end position="90"/>
    </location>
</feature>
<dbReference type="EMBL" id="GG698935">
    <property type="protein sequence ID" value="EEU35785.1"/>
    <property type="molecule type" value="Genomic_DNA"/>
</dbReference>
<feature type="domain" description="NWD NACHT-NTPase N-terminal" evidence="2">
    <location>
        <begin position="118"/>
        <end position="323"/>
    </location>
</feature>
<dbReference type="Pfam" id="PF17100">
    <property type="entry name" value="NACHT_N"/>
    <property type="match status" value="1"/>
</dbReference>
<protein>
    <recommendedName>
        <fullName evidence="2">NWD NACHT-NTPase N-terminal domain-containing protein</fullName>
    </recommendedName>
</protein>
<dbReference type="KEGG" id="nhe:NECHADRAFT_82205"/>
<sequence>MDRYLSRMSTRIKRRLNTHDKTATEAGNAPNLADEHHAPTNQVQADLTIQLTSELSNRAIAEPSNQLTPESTDEVPDQLGSGSGGQDASPTLVLASADTKAQSSNPAPESSDAISRRTLWQQAYNKLCTEEDFDSKLLHYEKYVLAHANVAASAKTNQSLIQEWVRKELDNLSEKRVVIVRQGKQVVVRDKIYEVIKFIVKYKDLVKAGVSADPTAALAWGGAMAIIPFLQNVFQQDEDAATGFEDICFLTLQSNVVEHRLNELRQKRMEQEIVNIYATSLRYQIRLLVHYQHGSLVRTGRDAVQADAWNDMLKDAKNANAKISGGFTTLGSDMALSELPAISEGVKALREQMTLTCVGAALFDSREVEEHGGYLEGTPSFPRKPLRLPSVIFSR</sequence>
<keyword evidence="4" id="KW-1185">Reference proteome</keyword>
<evidence type="ECO:0000313" key="3">
    <source>
        <dbReference type="EMBL" id="EEU35785.1"/>
    </source>
</evidence>
<dbReference type="GeneID" id="9673839"/>
<reference evidence="3 4" key="1">
    <citation type="journal article" date="2009" name="PLoS Genet.">
        <title>The genome of Nectria haematococca: contribution of supernumerary chromosomes to gene expansion.</title>
        <authorList>
            <person name="Coleman J.J."/>
            <person name="Rounsley S.D."/>
            <person name="Rodriguez-Carres M."/>
            <person name="Kuo A."/>
            <person name="Wasmann C.C."/>
            <person name="Grimwood J."/>
            <person name="Schmutz J."/>
            <person name="Taga M."/>
            <person name="White G.J."/>
            <person name="Zhou S."/>
            <person name="Schwartz D.C."/>
            <person name="Freitag M."/>
            <person name="Ma L.J."/>
            <person name="Danchin E.G."/>
            <person name="Henrissat B."/>
            <person name="Coutinho P.M."/>
            <person name="Nelson D.R."/>
            <person name="Straney D."/>
            <person name="Napoli C.A."/>
            <person name="Barker B.M."/>
            <person name="Gribskov M."/>
            <person name="Rep M."/>
            <person name="Kroken S."/>
            <person name="Molnar I."/>
            <person name="Rensing C."/>
            <person name="Kennell J.C."/>
            <person name="Zamora J."/>
            <person name="Farman M.L."/>
            <person name="Selker E.U."/>
            <person name="Salamov A."/>
            <person name="Shapiro H."/>
            <person name="Pangilinan J."/>
            <person name="Lindquist E."/>
            <person name="Lamers C."/>
            <person name="Grigoriev I.V."/>
            <person name="Geiser D.M."/>
            <person name="Covert S.F."/>
            <person name="Temporini E."/>
            <person name="Vanetten H.D."/>
        </authorList>
    </citation>
    <scope>NUCLEOTIDE SEQUENCE [LARGE SCALE GENOMIC DNA]</scope>
    <source>
        <strain evidence="4">ATCC MYA-4622 / CBS 123669 / FGSC 9596 / NRRL 45880 / 77-13-4</strain>
    </source>
</reference>
<dbReference type="AlphaFoldDB" id="C7ZJR3"/>
<dbReference type="HOGENOM" id="CLU_698480_0_0_1"/>
<organism evidence="3 4">
    <name type="scientific">Fusarium vanettenii (strain ATCC MYA-4622 / CBS 123669 / FGSC 9596 / NRRL 45880 / 77-13-4)</name>
    <name type="common">Fusarium solani subsp. pisi</name>
    <dbReference type="NCBI Taxonomy" id="660122"/>
    <lineage>
        <taxon>Eukaryota</taxon>
        <taxon>Fungi</taxon>
        <taxon>Dikarya</taxon>
        <taxon>Ascomycota</taxon>
        <taxon>Pezizomycotina</taxon>
        <taxon>Sordariomycetes</taxon>
        <taxon>Hypocreomycetidae</taxon>
        <taxon>Hypocreales</taxon>
        <taxon>Nectriaceae</taxon>
        <taxon>Fusarium</taxon>
        <taxon>Fusarium solani species complex</taxon>
        <taxon>Fusarium vanettenii</taxon>
    </lineage>
</organism>
<accession>C7ZJR3</accession>
<evidence type="ECO:0000259" key="2">
    <source>
        <dbReference type="Pfam" id="PF17100"/>
    </source>
</evidence>
<evidence type="ECO:0000256" key="1">
    <source>
        <dbReference type="SAM" id="MobiDB-lite"/>
    </source>
</evidence>
<gene>
    <name evidence="3" type="ORF">NECHADRAFT_82205</name>
</gene>
<feature type="region of interest" description="Disordered" evidence="1">
    <location>
        <begin position="1"/>
        <end position="36"/>
    </location>
</feature>
<name>C7ZJR3_FUSV7</name>
<proteinExistence type="predicted"/>
<dbReference type="InterPro" id="IPR031359">
    <property type="entry name" value="NACHT_N"/>
</dbReference>
<dbReference type="VEuPathDB" id="FungiDB:NECHADRAFT_82205"/>
<dbReference type="OMA" id="ILPIFMN"/>
<dbReference type="InParanoid" id="C7ZJR3"/>
<evidence type="ECO:0000313" key="4">
    <source>
        <dbReference type="Proteomes" id="UP000005206"/>
    </source>
</evidence>
<dbReference type="OrthoDB" id="538223at2759"/>